<gene>
    <name evidence="2" type="ORF">Apau_2262</name>
</gene>
<organism evidence="2 3">
    <name type="scientific">Aminomonas paucivorans DSM 12260</name>
    <dbReference type="NCBI Taxonomy" id="584708"/>
    <lineage>
        <taxon>Bacteria</taxon>
        <taxon>Thermotogati</taxon>
        <taxon>Synergistota</taxon>
        <taxon>Synergistia</taxon>
        <taxon>Synergistales</taxon>
        <taxon>Synergistaceae</taxon>
        <taxon>Aminomonas</taxon>
    </lineage>
</organism>
<dbReference type="PANTHER" id="PTHR33442">
    <property type="entry name" value="TRANS-3-HYDROXY-L-PROLINE DEHYDRATASE"/>
    <property type="match status" value="1"/>
</dbReference>
<comment type="similarity">
    <text evidence="1">Belongs to the proline racemase family.</text>
</comment>
<dbReference type="HOGENOM" id="CLU_036729_0_0_0"/>
<dbReference type="GO" id="GO:0018112">
    <property type="term" value="F:proline racemase activity"/>
    <property type="evidence" value="ECO:0007669"/>
    <property type="project" value="UniProtKB-EC"/>
</dbReference>
<dbReference type="AlphaFoldDB" id="E3CZN9"/>
<dbReference type="PaxDb" id="584708-Apau_2262"/>
<dbReference type="SUPFAM" id="SSF54506">
    <property type="entry name" value="Diaminopimelate epimerase-like"/>
    <property type="match status" value="1"/>
</dbReference>
<dbReference type="Proteomes" id="UP000005096">
    <property type="component" value="Chromosome"/>
</dbReference>
<dbReference type="FunFam" id="3.10.310.10:FF:000003">
    <property type="entry name" value="Proline racemase"/>
    <property type="match status" value="1"/>
</dbReference>
<dbReference type="SFLD" id="SFLDS00028">
    <property type="entry name" value="Proline_Racemase"/>
    <property type="match status" value="1"/>
</dbReference>
<accession>E3CZN9</accession>
<dbReference type="RefSeq" id="WP_006301915.1">
    <property type="nucleotide sequence ID" value="NZ_CM001022.1"/>
</dbReference>
<dbReference type="EMBL" id="CM001022">
    <property type="protein sequence ID" value="EFQ24671.1"/>
    <property type="molecule type" value="Genomic_DNA"/>
</dbReference>
<dbReference type="eggNOG" id="COG3938">
    <property type="taxonomic scope" value="Bacteria"/>
</dbReference>
<proteinExistence type="inferred from homology"/>
<reference evidence="2 3" key="1">
    <citation type="journal article" date="2010" name="Stand. Genomic Sci.">
        <title>Non-contiguous finished genome sequence of Aminomonas paucivorans type strain (GLU-3).</title>
        <authorList>
            <person name="Pitluck S."/>
            <person name="Yasawong M."/>
            <person name="Held B."/>
            <person name="Lapidus A."/>
            <person name="Nolan M."/>
            <person name="Copeland A."/>
            <person name="Lucas S."/>
            <person name="Del Rio T.G."/>
            <person name="Tice H."/>
            <person name="Cheng J.F."/>
            <person name="Chertkov O."/>
            <person name="Goodwin L."/>
            <person name="Tapia R."/>
            <person name="Han C."/>
            <person name="Liolios K."/>
            <person name="Ivanova N."/>
            <person name="Mavromatis K."/>
            <person name="Ovchinnikova G."/>
            <person name="Pati A."/>
            <person name="Chen A."/>
            <person name="Palaniappan K."/>
            <person name="Land M."/>
            <person name="Hauser L."/>
            <person name="Chang Y.J."/>
            <person name="Jeffries C.D."/>
            <person name="Pukall R."/>
            <person name="Spring S."/>
            <person name="Rohde M."/>
            <person name="Sikorski J."/>
            <person name="Goker M."/>
            <person name="Woyke T."/>
            <person name="Bristow J."/>
            <person name="Eisen J.A."/>
            <person name="Markowitz V."/>
            <person name="Hugenholtz P."/>
            <person name="Kyrpides N.C."/>
            <person name="Klenk H.P."/>
        </authorList>
    </citation>
    <scope>NUCLEOTIDE SEQUENCE [LARGE SCALE GENOMIC DNA]</scope>
    <source>
        <strain evidence="2 3">DSM 12260</strain>
    </source>
</reference>
<sequence>MIQFQNVITCIDAHTVGEPLRIVTSGFPPIPGNTILEKRAYVVEHLDHLRKLLMLEPRGHSGMYGCILTKPVTEDGDFGVLFTHNEGLSTMCGHGIIGVSKVALETGMVVPQDGPNVLRIDSPAGRVTSTSLCEGGRVKRVSFLNVPSFVHLEGLRVPVEGIGEVTADVVYGGAFYVFLDAAQLGLDVVPEQVEALVRRGMEIKHKVMEMRSIEHPLEKGLHGIYGTILTTPPQDRGDRLVSRNICVFADAEVDRSPCGTGTSARVAQLFARGVLRKDQILENHSIIDTVFQGRVAEETVVAGRPAVIPEISGTAHIMGFNQIVLDPEDPLPEGFRILGS</sequence>
<dbReference type="Pfam" id="PF05544">
    <property type="entry name" value="Pro_racemase"/>
    <property type="match status" value="1"/>
</dbReference>
<dbReference type="InterPro" id="IPR008794">
    <property type="entry name" value="Pro_racemase_fam"/>
</dbReference>
<evidence type="ECO:0000256" key="1">
    <source>
        <dbReference type="ARBA" id="ARBA00007529"/>
    </source>
</evidence>
<keyword evidence="2" id="KW-0413">Isomerase</keyword>
<dbReference type="EC" id="5.1.1.4" evidence="2"/>
<dbReference type="Gene3D" id="3.10.310.10">
    <property type="entry name" value="Diaminopimelate Epimerase, Chain A, domain 1"/>
    <property type="match status" value="2"/>
</dbReference>
<dbReference type="PIRSF" id="PIRSF029792">
    <property type="entry name" value="Pro_racemase"/>
    <property type="match status" value="1"/>
</dbReference>
<evidence type="ECO:0000313" key="3">
    <source>
        <dbReference type="Proteomes" id="UP000005096"/>
    </source>
</evidence>
<protein>
    <submittedName>
        <fullName evidence="2">Proline racemase</fullName>
        <ecNumber evidence="2">5.1.1.4</ecNumber>
    </submittedName>
</protein>
<name>E3CZN9_9BACT</name>
<dbReference type="PANTHER" id="PTHR33442:SF1">
    <property type="entry name" value="TRANS-3-HYDROXY-L-PROLINE DEHYDRATASE"/>
    <property type="match status" value="1"/>
</dbReference>
<keyword evidence="3" id="KW-1185">Reference proteome</keyword>
<evidence type="ECO:0000313" key="2">
    <source>
        <dbReference type="EMBL" id="EFQ24671.1"/>
    </source>
</evidence>
<dbReference type="STRING" id="584708.Apau_2262"/>
<dbReference type="GO" id="GO:0047580">
    <property type="term" value="F:4-hydroxyproline epimerase activity"/>
    <property type="evidence" value="ECO:0007669"/>
    <property type="project" value="TreeGrafter"/>
</dbReference>